<feature type="chain" id="PRO_5027023907" evidence="1">
    <location>
        <begin position="18"/>
        <end position="299"/>
    </location>
</feature>
<accession>A0A6N6RGA7</accession>
<dbReference type="Pfam" id="PF11276">
    <property type="entry name" value="DUF3078"/>
    <property type="match status" value="1"/>
</dbReference>
<evidence type="ECO:0000313" key="3">
    <source>
        <dbReference type="Proteomes" id="UP000468650"/>
    </source>
</evidence>
<proteinExistence type="predicted"/>
<dbReference type="OrthoDB" id="1495718at2"/>
<keyword evidence="1" id="KW-0732">Signal</keyword>
<protein>
    <submittedName>
        <fullName evidence="2">DUF3078 domain-containing protein</fullName>
    </submittedName>
</protein>
<name>A0A6N6RGA7_9FLAO</name>
<dbReference type="InterPro" id="IPR021428">
    <property type="entry name" value="DUF3078"/>
</dbReference>
<comment type="caution">
    <text evidence="2">The sequence shown here is derived from an EMBL/GenBank/DDBJ whole genome shotgun (WGS) entry which is preliminary data.</text>
</comment>
<sequence length="299" mass="33321">MKKLLLSLLILPFVVTAQDADSTKSSNWTYAGLYSFSMSQTSLTNWNAGGENSLNLSALIRQAADFENEDWTWANTFSATYAVNYQGSSALKTGDNLEYTTRLDRNINEKKTWRTSAFLNFRTQFVDGFENREATKPISTFMAPGYLTAGLGFTYKQEDFTLYVSPVTLKQTYVLDDSLSAKGAFGVDAGSTLRNEVGASLNASYTKAITPTLDVTSNLNLFSNYVENPQNIDVNWETIFLLQAWENITVSWHLHLIYDDDILVQNPDPVSGDFTSPGTQFKSVLGLGISYAFGKYKED</sequence>
<feature type="signal peptide" evidence="1">
    <location>
        <begin position="1"/>
        <end position="17"/>
    </location>
</feature>
<evidence type="ECO:0000256" key="1">
    <source>
        <dbReference type="SAM" id="SignalP"/>
    </source>
</evidence>
<evidence type="ECO:0000313" key="2">
    <source>
        <dbReference type="EMBL" id="KAB2810180.1"/>
    </source>
</evidence>
<dbReference type="EMBL" id="WBVO01000005">
    <property type="protein sequence ID" value="KAB2810180.1"/>
    <property type="molecule type" value="Genomic_DNA"/>
</dbReference>
<keyword evidence="3" id="KW-1185">Reference proteome</keyword>
<dbReference type="Proteomes" id="UP000468650">
    <property type="component" value="Unassembled WGS sequence"/>
</dbReference>
<reference evidence="2 3" key="1">
    <citation type="submission" date="2019-09" db="EMBL/GenBank/DDBJ databases">
        <title>Genomes of family Cryomorphaceae.</title>
        <authorList>
            <person name="Bowman J.P."/>
        </authorList>
    </citation>
    <scope>NUCLEOTIDE SEQUENCE [LARGE SCALE GENOMIC DNA]</scope>
    <source>
        <strain evidence="2 3">LMG 25704</strain>
    </source>
</reference>
<organism evidence="2 3">
    <name type="scientific">Phaeocystidibacter luteus</name>
    <dbReference type="NCBI Taxonomy" id="911197"/>
    <lineage>
        <taxon>Bacteria</taxon>
        <taxon>Pseudomonadati</taxon>
        <taxon>Bacteroidota</taxon>
        <taxon>Flavobacteriia</taxon>
        <taxon>Flavobacteriales</taxon>
        <taxon>Phaeocystidibacteraceae</taxon>
        <taxon>Phaeocystidibacter</taxon>
    </lineage>
</organism>
<dbReference type="RefSeq" id="WP_151667324.1">
    <property type="nucleotide sequence ID" value="NZ_WBVO01000005.1"/>
</dbReference>
<dbReference type="AlphaFoldDB" id="A0A6N6RGA7"/>
<gene>
    <name evidence="2" type="ORF">F8C67_08070</name>
</gene>